<dbReference type="InterPro" id="IPR012368">
    <property type="entry name" value="OxRdtase_Mopterin-bd_su_IorB"/>
</dbReference>
<dbReference type="Gene3D" id="3.30.365.10">
    <property type="entry name" value="Aldehyde oxidase/xanthine dehydrogenase, molybdopterin binding domain"/>
    <property type="match status" value="4"/>
</dbReference>
<organism evidence="3 4">
    <name type="scientific">Roseibium limicola</name>
    <dbReference type="NCBI Taxonomy" id="2816037"/>
    <lineage>
        <taxon>Bacteria</taxon>
        <taxon>Pseudomonadati</taxon>
        <taxon>Pseudomonadota</taxon>
        <taxon>Alphaproteobacteria</taxon>
        <taxon>Hyphomicrobiales</taxon>
        <taxon>Stappiaceae</taxon>
        <taxon>Roseibium</taxon>
    </lineage>
</organism>
<accession>A0A939EKJ3</accession>
<evidence type="ECO:0000256" key="1">
    <source>
        <dbReference type="SAM" id="SignalP"/>
    </source>
</evidence>
<keyword evidence="1" id="KW-0732">Signal</keyword>
<dbReference type="InterPro" id="IPR008274">
    <property type="entry name" value="AldOxase/xan_DH_MoCoBD1"/>
</dbReference>
<dbReference type="EMBL" id="JAFLNF010000001">
    <property type="protein sequence ID" value="MBO0344097.1"/>
    <property type="molecule type" value="Genomic_DNA"/>
</dbReference>
<dbReference type="InterPro" id="IPR052516">
    <property type="entry name" value="N-heterocyclic_Hydroxylase"/>
</dbReference>
<dbReference type="PANTHER" id="PTHR47495">
    <property type="entry name" value="ALDEHYDE DEHYDROGENASE"/>
    <property type="match status" value="1"/>
</dbReference>
<feature type="chain" id="PRO_5036886020" evidence="1">
    <location>
        <begin position="33"/>
        <end position="731"/>
    </location>
</feature>
<dbReference type="AlphaFoldDB" id="A0A939EKJ3"/>
<dbReference type="InterPro" id="IPR037165">
    <property type="entry name" value="AldOxase/xan_DH_Mopterin-bd_sf"/>
</dbReference>
<dbReference type="Proteomes" id="UP000664779">
    <property type="component" value="Unassembled WGS sequence"/>
</dbReference>
<evidence type="ECO:0000313" key="4">
    <source>
        <dbReference type="Proteomes" id="UP000664779"/>
    </source>
</evidence>
<dbReference type="PROSITE" id="PS51318">
    <property type="entry name" value="TAT"/>
    <property type="match status" value="1"/>
</dbReference>
<reference evidence="3" key="1">
    <citation type="submission" date="2021-03" db="EMBL/GenBank/DDBJ databases">
        <title>Roseibium sp. CAU 1637 isolated from Incheon.</title>
        <authorList>
            <person name="Kim W."/>
        </authorList>
    </citation>
    <scope>NUCLEOTIDE SEQUENCE</scope>
    <source>
        <strain evidence="3">CAU 1637</strain>
    </source>
</reference>
<dbReference type="GO" id="GO:0016491">
    <property type="term" value="F:oxidoreductase activity"/>
    <property type="evidence" value="ECO:0007669"/>
    <property type="project" value="InterPro"/>
</dbReference>
<dbReference type="Gene3D" id="3.90.1170.50">
    <property type="entry name" value="Aldehyde oxidase/xanthine dehydrogenase, a/b hammerhead"/>
    <property type="match status" value="1"/>
</dbReference>
<evidence type="ECO:0000259" key="2">
    <source>
        <dbReference type="SMART" id="SM01008"/>
    </source>
</evidence>
<dbReference type="Pfam" id="PF20256">
    <property type="entry name" value="MoCoBD_2"/>
    <property type="match status" value="2"/>
</dbReference>
<protein>
    <submittedName>
        <fullName evidence="3">Xanthine dehydrogenase family protein molybdopterin-binding subunit</fullName>
    </submittedName>
</protein>
<name>A0A939EKJ3_9HYPH</name>
<feature type="domain" description="Aldehyde oxidase/xanthine dehydrogenase a/b hammerhead" evidence="2">
    <location>
        <begin position="208"/>
        <end position="288"/>
    </location>
</feature>
<dbReference type="InterPro" id="IPR046867">
    <property type="entry name" value="AldOxase/xan_DH_MoCoBD2"/>
</dbReference>
<dbReference type="SMART" id="SM01008">
    <property type="entry name" value="Ald_Xan_dh_C"/>
    <property type="match status" value="1"/>
</dbReference>
<feature type="signal peptide" evidence="1">
    <location>
        <begin position="1"/>
        <end position="32"/>
    </location>
</feature>
<dbReference type="SUPFAM" id="SSF56003">
    <property type="entry name" value="Molybdenum cofactor-binding domain"/>
    <property type="match status" value="2"/>
</dbReference>
<comment type="caution">
    <text evidence="3">The sequence shown here is derived from an EMBL/GenBank/DDBJ whole genome shotgun (WGS) entry which is preliminary data.</text>
</comment>
<dbReference type="PANTHER" id="PTHR47495:SF2">
    <property type="entry name" value="ALDEHYDE DEHYDROGENASE"/>
    <property type="match status" value="1"/>
</dbReference>
<keyword evidence="4" id="KW-1185">Reference proteome</keyword>
<gene>
    <name evidence="3" type="ORF">J0X15_02595</name>
</gene>
<proteinExistence type="predicted"/>
<evidence type="ECO:0000313" key="3">
    <source>
        <dbReference type="EMBL" id="MBO0344097.1"/>
    </source>
</evidence>
<sequence>MTLTTSRRNFLIGAGASATALVIGLKASGALAATPEAAAAAETSFTPFVRISAEGKITAVIKHFEMGQGTTTGLTSLIAEELNADLQDVDVAFAPSNNDLYKNLAMGMQGTGGSTAMANSYQQYRRAGAAAREMLIAAAAEKWNVSAADLTLSDGVISGAGKSAPIADFVTAAAEMPVPAEPKLKDPSDFRIIGKTGIRRRDTSGKINGTAQFGMDLHLPGQIIVAVLHAPRTGAKVASFDASGAEEVAGFIEAKAKQDNSGVFVYATDTWSAFQAREALSVEWNFDAAESRGTDDIRAEMMTMVNSDPEFTVKADLSQQEAADALASADQVIEAEFWFPNLAHAAMEPLNCTISPREDGGIILHDGCQFPALVHPTIAGVLNLDPSKVEIRTLLAGGSFGRRANAESDYNVEAALAYALTDRTKPVKMVWSREDDVRGGYYRPAFAHKVRVGLDASGTIVAWDHRIAGQSIAKGTMFENFMVHEGVDHTSVEGIPDTPYAIPGLHVGLTDSKPLSKVLWWRSVGNTHTAYVMETMLDMVAKAAGQDPVDYRLKLLAGGTADQNRLAGVLREVADKSGWSNKAPEGHARGVAVHKSFGSYVAEIVEVSGTVEDGVKIEKVTCAVDCGIVINPDVVIAQMEGGIGYGIGHVMRNAITFDGGEVVQSNFYDYEPLRMPDIAAIDVHIVASTDEPTGVGEPGVPPSGPALANAIAGLGKRVTHLPMVENGVTFL</sequence>
<dbReference type="InterPro" id="IPR006311">
    <property type="entry name" value="TAT_signal"/>
</dbReference>
<dbReference type="Pfam" id="PF02738">
    <property type="entry name" value="MoCoBD_1"/>
    <property type="match status" value="1"/>
</dbReference>
<dbReference type="RefSeq" id="WP_206937969.1">
    <property type="nucleotide sequence ID" value="NZ_JAFLNF010000001.1"/>
</dbReference>
<dbReference type="InterPro" id="IPR000674">
    <property type="entry name" value="Ald_Oxase/Xan_DH_a/b"/>
</dbReference>
<dbReference type="PIRSF" id="PIRSF036389">
    <property type="entry name" value="IOR_B"/>
    <property type="match status" value="1"/>
</dbReference>